<dbReference type="CDD" id="cd00383">
    <property type="entry name" value="trans_reg_C"/>
    <property type="match status" value="1"/>
</dbReference>
<evidence type="ECO:0000256" key="3">
    <source>
        <dbReference type="ARBA" id="ARBA00023015"/>
    </source>
</evidence>
<feature type="DNA-binding region" description="OmpR/PhoB-type" evidence="7">
    <location>
        <begin position="140"/>
        <end position="239"/>
    </location>
</feature>
<dbReference type="InterPro" id="IPR036388">
    <property type="entry name" value="WH-like_DNA-bd_sf"/>
</dbReference>
<evidence type="ECO:0000256" key="2">
    <source>
        <dbReference type="ARBA" id="ARBA00023012"/>
    </source>
</evidence>
<dbReference type="Gene3D" id="3.40.50.2300">
    <property type="match status" value="1"/>
</dbReference>
<dbReference type="STRING" id="857265.WG78_19915"/>
<name>A0A0N0GL15_9NEIS</name>
<evidence type="ECO:0000313" key="11">
    <source>
        <dbReference type="Proteomes" id="UP000037939"/>
    </source>
</evidence>
<evidence type="ECO:0000256" key="7">
    <source>
        <dbReference type="PROSITE-ProRule" id="PRU01091"/>
    </source>
</evidence>
<dbReference type="PANTHER" id="PTHR48111:SF4">
    <property type="entry name" value="DNA-BINDING DUAL TRANSCRIPTIONAL REGULATOR OMPR"/>
    <property type="match status" value="1"/>
</dbReference>
<dbReference type="Pfam" id="PF00072">
    <property type="entry name" value="Response_reg"/>
    <property type="match status" value="1"/>
</dbReference>
<keyword evidence="1 6" id="KW-0597">Phosphoprotein</keyword>
<proteinExistence type="predicted"/>
<dbReference type="GO" id="GO:0000156">
    <property type="term" value="F:phosphorelay response regulator activity"/>
    <property type="evidence" value="ECO:0007669"/>
    <property type="project" value="TreeGrafter"/>
</dbReference>
<gene>
    <name evidence="10" type="primary">ompR_6</name>
    <name evidence="10" type="ORF">WG78_19915</name>
</gene>
<dbReference type="EMBL" id="LAQT01000036">
    <property type="protein sequence ID" value="KPC49624.1"/>
    <property type="molecule type" value="Genomic_DNA"/>
</dbReference>
<dbReference type="InterPro" id="IPR039420">
    <property type="entry name" value="WalR-like"/>
</dbReference>
<organism evidence="10 11">
    <name type="scientific">Amantichitinum ursilacus</name>
    <dbReference type="NCBI Taxonomy" id="857265"/>
    <lineage>
        <taxon>Bacteria</taxon>
        <taxon>Pseudomonadati</taxon>
        <taxon>Pseudomonadota</taxon>
        <taxon>Betaproteobacteria</taxon>
        <taxon>Neisseriales</taxon>
        <taxon>Chitinibacteraceae</taxon>
        <taxon>Amantichitinum</taxon>
    </lineage>
</organism>
<keyword evidence="5" id="KW-0804">Transcription</keyword>
<dbReference type="SUPFAM" id="SSF46894">
    <property type="entry name" value="C-terminal effector domain of the bipartite response regulators"/>
    <property type="match status" value="1"/>
</dbReference>
<dbReference type="PANTHER" id="PTHR48111">
    <property type="entry name" value="REGULATOR OF RPOS"/>
    <property type="match status" value="1"/>
</dbReference>
<evidence type="ECO:0000313" key="10">
    <source>
        <dbReference type="EMBL" id="KPC49624.1"/>
    </source>
</evidence>
<dbReference type="GO" id="GO:0000976">
    <property type="term" value="F:transcription cis-regulatory region binding"/>
    <property type="evidence" value="ECO:0007669"/>
    <property type="project" value="TreeGrafter"/>
</dbReference>
<dbReference type="SUPFAM" id="SSF52172">
    <property type="entry name" value="CheY-like"/>
    <property type="match status" value="1"/>
</dbReference>
<dbReference type="PROSITE" id="PS51755">
    <property type="entry name" value="OMPR_PHOB"/>
    <property type="match status" value="1"/>
</dbReference>
<dbReference type="InterPro" id="IPR001867">
    <property type="entry name" value="OmpR/PhoB-type_DNA-bd"/>
</dbReference>
<dbReference type="PROSITE" id="PS50110">
    <property type="entry name" value="RESPONSE_REGULATORY"/>
    <property type="match status" value="1"/>
</dbReference>
<dbReference type="SMART" id="SM00448">
    <property type="entry name" value="REC"/>
    <property type="match status" value="1"/>
</dbReference>
<dbReference type="AlphaFoldDB" id="A0A0N0GL15"/>
<dbReference type="InterPro" id="IPR001789">
    <property type="entry name" value="Sig_transdc_resp-reg_receiver"/>
</dbReference>
<protein>
    <submittedName>
        <fullName evidence="10">Transcriptional regulatory protein OmpR</fullName>
    </submittedName>
</protein>
<accession>A0A0N0GL15</accession>
<reference evidence="10 11" key="1">
    <citation type="submission" date="2015-07" db="EMBL/GenBank/DDBJ databases">
        <title>Draft genome sequence of the Amantichitinum ursilacus IGB-41, a new chitin-degrading bacterium.</title>
        <authorList>
            <person name="Kirstahler P."/>
            <person name="Guenther M."/>
            <person name="Grumaz C."/>
            <person name="Rupp S."/>
            <person name="Zibek S."/>
            <person name="Sohn K."/>
        </authorList>
    </citation>
    <scope>NUCLEOTIDE SEQUENCE [LARGE SCALE GENOMIC DNA]</scope>
    <source>
        <strain evidence="10 11">IGB-41</strain>
    </source>
</reference>
<dbReference type="InterPro" id="IPR016032">
    <property type="entry name" value="Sig_transdc_resp-reg_C-effctor"/>
</dbReference>
<feature type="domain" description="Response regulatory" evidence="8">
    <location>
        <begin position="12"/>
        <end position="129"/>
    </location>
</feature>
<evidence type="ECO:0000256" key="4">
    <source>
        <dbReference type="ARBA" id="ARBA00023125"/>
    </source>
</evidence>
<dbReference type="Gene3D" id="1.10.10.10">
    <property type="entry name" value="Winged helix-like DNA-binding domain superfamily/Winged helix DNA-binding domain"/>
    <property type="match status" value="1"/>
</dbReference>
<dbReference type="GO" id="GO:0005829">
    <property type="term" value="C:cytosol"/>
    <property type="evidence" value="ECO:0007669"/>
    <property type="project" value="TreeGrafter"/>
</dbReference>
<evidence type="ECO:0000259" key="9">
    <source>
        <dbReference type="PROSITE" id="PS51755"/>
    </source>
</evidence>
<dbReference type="Gene3D" id="6.10.250.690">
    <property type="match status" value="1"/>
</dbReference>
<dbReference type="GO" id="GO:0006355">
    <property type="term" value="P:regulation of DNA-templated transcription"/>
    <property type="evidence" value="ECO:0007669"/>
    <property type="project" value="InterPro"/>
</dbReference>
<keyword evidence="4 7" id="KW-0238">DNA-binding</keyword>
<dbReference type="InterPro" id="IPR011006">
    <property type="entry name" value="CheY-like_superfamily"/>
</dbReference>
<dbReference type="Proteomes" id="UP000037939">
    <property type="component" value="Unassembled WGS sequence"/>
</dbReference>
<keyword evidence="11" id="KW-1185">Reference proteome</keyword>
<comment type="caution">
    <text evidence="10">The sequence shown here is derived from an EMBL/GenBank/DDBJ whole genome shotgun (WGS) entry which is preliminary data.</text>
</comment>
<dbReference type="Pfam" id="PF00486">
    <property type="entry name" value="Trans_reg_C"/>
    <property type="match status" value="1"/>
</dbReference>
<evidence type="ECO:0000256" key="1">
    <source>
        <dbReference type="ARBA" id="ARBA00022553"/>
    </source>
</evidence>
<sequence length="243" mass="27142">MLLSDKKPAAPRLLMIEDDVRLARMVIGFMAQNGIQVEHVEDAQSGLNALRRHHYDLILLDLMLPDADGLDVCRRIRTDTPQPVCPAIIMVTARGDPTDRIVGLELGADDYLPKPFEPRELLARVRAVLRRTASSPAEVPPALRFGRLEIDTGARTVLLDRQPRALTSFQFDLLVVLASNAGRVLSRDQLRQAVRGEALEAFDRSIDVHVGRIRNAIEDDPRFPARIITVRGVGYVFSRLLES</sequence>
<keyword evidence="3" id="KW-0805">Transcription regulation</keyword>
<evidence type="ECO:0000256" key="5">
    <source>
        <dbReference type="ARBA" id="ARBA00023163"/>
    </source>
</evidence>
<dbReference type="OrthoDB" id="5295288at2"/>
<dbReference type="GO" id="GO:0032993">
    <property type="term" value="C:protein-DNA complex"/>
    <property type="evidence" value="ECO:0007669"/>
    <property type="project" value="TreeGrafter"/>
</dbReference>
<keyword evidence="2" id="KW-0902">Two-component regulatory system</keyword>
<feature type="modified residue" description="4-aspartylphosphate" evidence="6">
    <location>
        <position position="61"/>
    </location>
</feature>
<evidence type="ECO:0000256" key="6">
    <source>
        <dbReference type="PROSITE-ProRule" id="PRU00169"/>
    </source>
</evidence>
<feature type="domain" description="OmpR/PhoB-type" evidence="9">
    <location>
        <begin position="140"/>
        <end position="239"/>
    </location>
</feature>
<dbReference type="SMART" id="SM00862">
    <property type="entry name" value="Trans_reg_C"/>
    <property type="match status" value="1"/>
</dbReference>
<evidence type="ECO:0000259" key="8">
    <source>
        <dbReference type="PROSITE" id="PS50110"/>
    </source>
</evidence>